<dbReference type="InterPro" id="IPR036388">
    <property type="entry name" value="WH-like_DNA-bd_sf"/>
</dbReference>
<accession>A0ABW2DR64</accession>
<organism evidence="2 3">
    <name type="scientific">Rufibacter roseus</name>
    <dbReference type="NCBI Taxonomy" id="1567108"/>
    <lineage>
        <taxon>Bacteria</taxon>
        <taxon>Pseudomonadati</taxon>
        <taxon>Bacteroidota</taxon>
        <taxon>Cytophagia</taxon>
        <taxon>Cytophagales</taxon>
        <taxon>Hymenobacteraceae</taxon>
        <taxon>Rufibacter</taxon>
    </lineage>
</organism>
<keyword evidence="3" id="KW-1185">Reference proteome</keyword>
<gene>
    <name evidence="2" type="ORF">ACFQHR_18170</name>
</gene>
<comment type="caution">
    <text evidence="2">The sequence shown here is derived from an EMBL/GenBank/DDBJ whole genome shotgun (WGS) entry which is preliminary data.</text>
</comment>
<evidence type="ECO:0000313" key="2">
    <source>
        <dbReference type="EMBL" id="MFC6999568.1"/>
    </source>
</evidence>
<evidence type="ECO:0000313" key="3">
    <source>
        <dbReference type="Proteomes" id="UP001596405"/>
    </source>
</evidence>
<dbReference type="Proteomes" id="UP001596405">
    <property type="component" value="Unassembled WGS sequence"/>
</dbReference>
<dbReference type="RefSeq" id="WP_066621190.1">
    <property type="nucleotide sequence ID" value="NZ_JBHSYQ010000016.1"/>
</dbReference>
<proteinExistence type="predicted"/>
<dbReference type="Gene3D" id="1.10.10.10">
    <property type="entry name" value="Winged helix-like DNA-binding domain superfamily/Winged helix DNA-binding domain"/>
    <property type="match status" value="1"/>
</dbReference>
<sequence length="432" mass="49149">MLPYKIEQGKALLAWKCFTEKENEKQPVVERKRVLKKTGQEQTFFTCNKAFKQTVTATGERLIKLYIRAYERSMAGGFRPEFDGDMPVLFINAVSLARQCNASDRTMRNHIRKLKKVGLISRYVFHGRNHDFELCITPKIMFPTDPRQVTDLQPEARVSPPECTDFPANVAFATTGNIEREISSVDKLGVAEPQAAMPAGDGTGNTLETSSAGHTGPQQGQLSAQSGPTEPLNARKLGTGAGGGAAPEKPPVRPEFLSFVELFWSYAKHVLYPHLEFDQTQDKLAKNAIWAGVYLGFKADLTEDQWEKYHLQAMERLDLAAQYYLNHPDKYPPMPYAEWVPDTGYFDAQNRLGFQKTLDWHTQKQVWAHQQRVSDALRRAKADFIKHKKGKAPKRLQAKSPLQLFKFHEDKIRRLGTDALNRFYRQHTIPNL</sequence>
<feature type="region of interest" description="Disordered" evidence="1">
    <location>
        <begin position="195"/>
        <end position="249"/>
    </location>
</feature>
<name>A0ABW2DR64_9BACT</name>
<evidence type="ECO:0000256" key="1">
    <source>
        <dbReference type="SAM" id="MobiDB-lite"/>
    </source>
</evidence>
<dbReference type="EMBL" id="JBHSYQ010000016">
    <property type="protein sequence ID" value="MFC6999568.1"/>
    <property type="molecule type" value="Genomic_DNA"/>
</dbReference>
<feature type="compositionally biased region" description="Polar residues" evidence="1">
    <location>
        <begin position="204"/>
        <end position="228"/>
    </location>
</feature>
<protein>
    <submittedName>
        <fullName evidence="2">Helix-turn-helix transcriptional regulator</fullName>
    </submittedName>
</protein>
<reference evidence="3" key="1">
    <citation type="journal article" date="2019" name="Int. J. Syst. Evol. Microbiol.">
        <title>The Global Catalogue of Microorganisms (GCM) 10K type strain sequencing project: providing services to taxonomists for standard genome sequencing and annotation.</title>
        <authorList>
            <consortium name="The Broad Institute Genomics Platform"/>
            <consortium name="The Broad Institute Genome Sequencing Center for Infectious Disease"/>
            <person name="Wu L."/>
            <person name="Ma J."/>
        </authorList>
    </citation>
    <scope>NUCLEOTIDE SEQUENCE [LARGE SCALE GENOMIC DNA]</scope>
    <source>
        <strain evidence="3">CGMCC 4.7393</strain>
    </source>
</reference>